<keyword evidence="3" id="KW-1185">Reference proteome</keyword>
<dbReference type="EMBL" id="LKCN02000007">
    <property type="protein sequence ID" value="RCI11996.1"/>
    <property type="molecule type" value="Genomic_DNA"/>
</dbReference>
<dbReference type="AlphaFoldDB" id="A0A367LC53"/>
<sequence>MTFWYEFYLWRELNHRLQRNFPVGRLTKDGLGEQSDDDESKHFPPREPCRRSTSSRPANDIFPVSRPAVSLPWLLTSVEWHQKLRAGCGRFSSLLSQKVYILHALSKPRETDWPQPPDGMDLLDKAEPRRGHNMRKTQRSPLGTSCHRHQVLQCNNQQQIGSLRKSIHTIVILLENTGNTDARCNTIIVDVICSTG</sequence>
<protein>
    <submittedName>
        <fullName evidence="2">Uncharacterized protein</fullName>
    </submittedName>
</protein>
<comment type="caution">
    <text evidence="2">The sequence shown here is derived from an EMBL/GenBank/DDBJ whole genome shotgun (WGS) entry which is preliminary data.</text>
</comment>
<proteinExistence type="predicted"/>
<evidence type="ECO:0000256" key="1">
    <source>
        <dbReference type="SAM" id="MobiDB-lite"/>
    </source>
</evidence>
<reference evidence="2 3" key="1">
    <citation type="journal article" date="2015" name="BMC Genomics">
        <title>Insights from the genome of Ophiocordyceps polyrhachis-furcata to pathogenicity and host specificity in insect fungi.</title>
        <authorList>
            <person name="Wichadakul D."/>
            <person name="Kobmoo N."/>
            <person name="Ingsriswang S."/>
            <person name="Tangphatsornruang S."/>
            <person name="Chantasingh D."/>
            <person name="Luangsa-ard J.J."/>
            <person name="Eurwilaichitr L."/>
        </authorList>
    </citation>
    <scope>NUCLEOTIDE SEQUENCE [LARGE SCALE GENOMIC DNA]</scope>
    <source>
        <strain evidence="2 3">BCC 54312</strain>
    </source>
</reference>
<feature type="region of interest" description="Disordered" evidence="1">
    <location>
        <begin position="28"/>
        <end position="61"/>
    </location>
</feature>
<evidence type="ECO:0000313" key="3">
    <source>
        <dbReference type="Proteomes" id="UP000253664"/>
    </source>
</evidence>
<accession>A0A367LC53</accession>
<evidence type="ECO:0000313" key="2">
    <source>
        <dbReference type="EMBL" id="RCI11996.1"/>
    </source>
</evidence>
<dbReference type="Proteomes" id="UP000253664">
    <property type="component" value="Unassembled WGS sequence"/>
</dbReference>
<feature type="compositionally biased region" description="Basic and acidic residues" evidence="1">
    <location>
        <begin position="39"/>
        <end position="50"/>
    </location>
</feature>
<name>A0A367LC53_9HYPO</name>
<gene>
    <name evidence="2" type="ORF">L249_0515</name>
</gene>
<organism evidence="2 3">
    <name type="scientific">Ophiocordyceps polyrhachis-furcata BCC 54312</name>
    <dbReference type="NCBI Taxonomy" id="1330021"/>
    <lineage>
        <taxon>Eukaryota</taxon>
        <taxon>Fungi</taxon>
        <taxon>Dikarya</taxon>
        <taxon>Ascomycota</taxon>
        <taxon>Pezizomycotina</taxon>
        <taxon>Sordariomycetes</taxon>
        <taxon>Hypocreomycetidae</taxon>
        <taxon>Hypocreales</taxon>
        <taxon>Ophiocordycipitaceae</taxon>
        <taxon>Ophiocordyceps</taxon>
    </lineage>
</organism>